<organism evidence="1 2">
    <name type="scientific">Pocillopora meandrina</name>
    <dbReference type="NCBI Taxonomy" id="46732"/>
    <lineage>
        <taxon>Eukaryota</taxon>
        <taxon>Metazoa</taxon>
        <taxon>Cnidaria</taxon>
        <taxon>Anthozoa</taxon>
        <taxon>Hexacorallia</taxon>
        <taxon>Scleractinia</taxon>
        <taxon>Astrocoeniina</taxon>
        <taxon>Pocilloporidae</taxon>
        <taxon>Pocillopora</taxon>
    </lineage>
</organism>
<reference evidence="1 2" key="1">
    <citation type="submission" date="2022-05" db="EMBL/GenBank/DDBJ databases">
        <authorList>
            <consortium name="Genoscope - CEA"/>
            <person name="William W."/>
        </authorList>
    </citation>
    <scope>NUCLEOTIDE SEQUENCE [LARGE SCALE GENOMIC DNA]</scope>
</reference>
<evidence type="ECO:0000313" key="1">
    <source>
        <dbReference type="EMBL" id="CAH3153925.1"/>
    </source>
</evidence>
<evidence type="ECO:0000313" key="2">
    <source>
        <dbReference type="Proteomes" id="UP001159428"/>
    </source>
</evidence>
<dbReference type="AlphaFoldDB" id="A0AAU9XR06"/>
<gene>
    <name evidence="1" type="ORF">PMEA_00027338</name>
</gene>
<keyword evidence="2" id="KW-1185">Reference proteome</keyword>
<accession>A0AAU9XR06</accession>
<dbReference type="EMBL" id="CALNXJ010000054">
    <property type="protein sequence ID" value="CAH3153925.1"/>
    <property type="molecule type" value="Genomic_DNA"/>
</dbReference>
<evidence type="ECO:0008006" key="3">
    <source>
        <dbReference type="Google" id="ProtNLM"/>
    </source>
</evidence>
<sequence>ALNGLLLSCRVAALSERRVKQNQSKVEDTLSENRQSKVEEDFANFFDETRMDALEKMQTSCSFKEQLEVDVYCARLLCLVFEAAYEKVEEAREAIFELGKEVTRGFIQSAPRAINLITLCKRRGISETSVAYPVCLVRQESQYPVEAVDALMMILKETAPNCNLDCLVEVCCPGYSILIQKKSQESALQEVFGKKNGLDFFYYDSIIVRTLVKEAPDQHQEEEIACYLWPGLFDGEGRCIRKGEVLCKIKGNTK</sequence>
<dbReference type="Proteomes" id="UP001159428">
    <property type="component" value="Unassembled WGS sequence"/>
</dbReference>
<protein>
    <recommendedName>
        <fullName evidence="3">Mitochondria-eating protein C-terminal domain-containing protein</fullName>
    </recommendedName>
</protein>
<name>A0AAU9XR06_9CNID</name>
<proteinExistence type="predicted"/>
<comment type="caution">
    <text evidence="1">The sequence shown here is derived from an EMBL/GenBank/DDBJ whole genome shotgun (WGS) entry which is preliminary data.</text>
</comment>
<feature type="non-terminal residue" evidence="1">
    <location>
        <position position="1"/>
    </location>
</feature>